<keyword evidence="4 6" id="KW-0472">Membrane</keyword>
<dbReference type="GO" id="GO:0034506">
    <property type="term" value="C:chromosome, centromeric core domain"/>
    <property type="evidence" value="ECO:0007669"/>
    <property type="project" value="TreeGrafter"/>
</dbReference>
<dbReference type="InterPro" id="IPR018617">
    <property type="entry name" value="Ima1_N"/>
</dbReference>
<dbReference type="EMBL" id="PJQL01000761">
    <property type="protein sequence ID" value="RCH92932.1"/>
    <property type="molecule type" value="Genomic_DNA"/>
</dbReference>
<evidence type="ECO:0000256" key="3">
    <source>
        <dbReference type="ARBA" id="ARBA00022989"/>
    </source>
</evidence>
<gene>
    <name evidence="8" type="ORF">CU097_002746</name>
</gene>
<evidence type="ECO:0000256" key="2">
    <source>
        <dbReference type="ARBA" id="ARBA00022692"/>
    </source>
</evidence>
<comment type="caution">
    <text evidence="8">The sequence shown here is derived from an EMBL/GenBank/DDBJ whole genome shotgun (WGS) entry which is preliminary data.</text>
</comment>
<accession>A0A367JSI7</accession>
<dbReference type="PANTHER" id="PTHR28538">
    <property type="entry name" value="INTEGRAL INNER NUCLEAR MEMBRANE PROTEIN IMA1"/>
    <property type="match status" value="1"/>
</dbReference>
<keyword evidence="3 6" id="KW-1133">Transmembrane helix</keyword>
<evidence type="ECO:0000256" key="5">
    <source>
        <dbReference type="ARBA" id="ARBA00023242"/>
    </source>
</evidence>
<dbReference type="Proteomes" id="UP000252139">
    <property type="component" value="Unassembled WGS sequence"/>
</dbReference>
<dbReference type="OrthoDB" id="5966927at2759"/>
<proteinExistence type="predicted"/>
<dbReference type="PANTHER" id="PTHR28538:SF1">
    <property type="entry name" value="INTEGRAL INNER NUCLEAR MEMBRANE PROTEIN IMA1"/>
    <property type="match status" value="1"/>
</dbReference>
<dbReference type="InterPro" id="IPR042321">
    <property type="entry name" value="Ima1"/>
</dbReference>
<dbReference type="Pfam" id="PF09779">
    <property type="entry name" value="Ima1_N"/>
    <property type="match status" value="1"/>
</dbReference>
<dbReference type="GO" id="GO:0034992">
    <property type="term" value="C:microtubule organizing center attachment site"/>
    <property type="evidence" value="ECO:0007669"/>
    <property type="project" value="TreeGrafter"/>
</dbReference>
<evidence type="ECO:0000256" key="4">
    <source>
        <dbReference type="ARBA" id="ARBA00023136"/>
    </source>
</evidence>
<comment type="subcellular location">
    <subcellularLocation>
        <location evidence="1">Nucleus inner membrane</location>
        <topology evidence="1">Multi-pass membrane protein</topology>
    </subcellularLocation>
</comment>
<feature type="domain" description="Ima1 N-terminal" evidence="7">
    <location>
        <begin position="57"/>
        <end position="181"/>
    </location>
</feature>
<name>A0A367JSI7_RHIAZ</name>
<feature type="transmembrane region" description="Helical" evidence="6">
    <location>
        <begin position="225"/>
        <end position="246"/>
    </location>
</feature>
<keyword evidence="5" id="KW-0539">Nucleus</keyword>
<protein>
    <recommendedName>
        <fullName evidence="7">Ima1 N-terminal domain-containing protein</fullName>
    </recommendedName>
</protein>
<dbReference type="GO" id="GO:0005637">
    <property type="term" value="C:nuclear inner membrane"/>
    <property type="evidence" value="ECO:0007669"/>
    <property type="project" value="UniProtKB-SubCell"/>
</dbReference>
<reference evidence="8 9" key="1">
    <citation type="journal article" date="2018" name="G3 (Bethesda)">
        <title>Phylogenetic and Phylogenomic Definition of Rhizopus Species.</title>
        <authorList>
            <person name="Gryganskyi A.P."/>
            <person name="Golan J."/>
            <person name="Dolatabadi S."/>
            <person name="Mondo S."/>
            <person name="Robb S."/>
            <person name="Idnurm A."/>
            <person name="Muszewska A."/>
            <person name="Steczkiewicz K."/>
            <person name="Masonjones S."/>
            <person name="Liao H.L."/>
            <person name="Gajdeczka M.T."/>
            <person name="Anike F."/>
            <person name="Vuek A."/>
            <person name="Anishchenko I.M."/>
            <person name="Voigt K."/>
            <person name="de Hoog G.S."/>
            <person name="Smith M.E."/>
            <person name="Heitman J."/>
            <person name="Vilgalys R."/>
            <person name="Stajich J.E."/>
        </authorList>
    </citation>
    <scope>NUCLEOTIDE SEQUENCE [LARGE SCALE GENOMIC DNA]</scope>
    <source>
        <strain evidence="8 9">CBS 357.93</strain>
    </source>
</reference>
<evidence type="ECO:0000256" key="6">
    <source>
        <dbReference type="SAM" id="Phobius"/>
    </source>
</evidence>
<evidence type="ECO:0000256" key="1">
    <source>
        <dbReference type="ARBA" id="ARBA00004473"/>
    </source>
</evidence>
<dbReference type="STRING" id="86630.A0A367JSI7"/>
<evidence type="ECO:0000259" key="7">
    <source>
        <dbReference type="Pfam" id="PF09779"/>
    </source>
</evidence>
<feature type="transmembrane region" description="Helical" evidence="6">
    <location>
        <begin position="26"/>
        <end position="45"/>
    </location>
</feature>
<feature type="transmembrane region" description="Helical" evidence="6">
    <location>
        <begin position="385"/>
        <end position="402"/>
    </location>
</feature>
<organism evidence="8 9">
    <name type="scientific">Rhizopus azygosporus</name>
    <name type="common">Rhizopus microsporus var. azygosporus</name>
    <dbReference type="NCBI Taxonomy" id="86630"/>
    <lineage>
        <taxon>Eukaryota</taxon>
        <taxon>Fungi</taxon>
        <taxon>Fungi incertae sedis</taxon>
        <taxon>Mucoromycota</taxon>
        <taxon>Mucoromycotina</taxon>
        <taxon>Mucoromycetes</taxon>
        <taxon>Mucorales</taxon>
        <taxon>Mucorineae</taxon>
        <taxon>Rhizopodaceae</taxon>
        <taxon>Rhizopus</taxon>
    </lineage>
</organism>
<sequence length="440" mass="51170">MAHSFMFERFSAAGTDHLLQAVNINYSYAVGILIVLWITLFFTSFKNPFKSSESIKLNCWYCNHDSYITLGKRETQEYWLCAFCGSENARSQSGEVIDPPPLVPENKLQRFANFIEENPTPNKSKYSLCNDCQEKQLLKLNLLRDYIPDENDPEYKKKCKTAAAFKESLDKQYEICESCQKMLQQLKAEDASLFMSKRLELLLEDNKRYGVPITISTNYHLRKGFLWLAVHLGTILYLIYACYYPPSTSNFTLVKELCNKAFNFLTACLQTPDKEEIVVKLMSAFETYTKSLFERAIKCIAHAICCLNKTDTTNGECDADIKEFFIEALVINILSYKLIHWHPLLRKAYNKVNRFHHWRSYLIVQHVLFYCRFVILLYLRFPAVWLSFYVLALAYSTFKVRIKGKYLALTPRSIKEASSCIFVHYIKIPCNLRLAIGSLE</sequence>
<dbReference type="GO" id="GO:0044732">
    <property type="term" value="C:mitotic spindle pole body"/>
    <property type="evidence" value="ECO:0007669"/>
    <property type="project" value="TreeGrafter"/>
</dbReference>
<evidence type="ECO:0000313" key="9">
    <source>
        <dbReference type="Proteomes" id="UP000252139"/>
    </source>
</evidence>
<keyword evidence="2 6" id="KW-0812">Transmembrane</keyword>
<dbReference type="GO" id="GO:0071765">
    <property type="term" value="P:nuclear inner membrane organization"/>
    <property type="evidence" value="ECO:0007669"/>
    <property type="project" value="InterPro"/>
</dbReference>
<evidence type="ECO:0000313" key="8">
    <source>
        <dbReference type="EMBL" id="RCH92932.1"/>
    </source>
</evidence>
<keyword evidence="9" id="KW-1185">Reference proteome</keyword>
<dbReference type="AlphaFoldDB" id="A0A367JSI7"/>